<evidence type="ECO:0000313" key="2">
    <source>
        <dbReference type="Proteomes" id="UP001202328"/>
    </source>
</evidence>
<reference evidence="1" key="1">
    <citation type="submission" date="2022-04" db="EMBL/GenBank/DDBJ databases">
        <title>A functionally conserved STORR gene fusion in Papaver species that diverged 16.8 million years ago.</title>
        <authorList>
            <person name="Catania T."/>
        </authorList>
    </citation>
    <scope>NUCLEOTIDE SEQUENCE</scope>
    <source>
        <strain evidence="1">S-188037</strain>
    </source>
</reference>
<sequence>MGPLLTDIVKQAFVKLVGFERDGHDIKEITSQNIVFMGSVRDPGIPKLVDCQILGSNNGTGFRSLADLILHCKPSDLREELLSPSVRSFLRCLRNETGVDSWVGEKMKAGESDELLYHPAFLNHQEKYEYLKRMRDSLRGEGQYHAMKVPLEELSPVDFSGDWLNLLKGNSHKFVTNQMKKVSKERRYGYPNCVTVQGYVTCVRDLTEHINDKAARSDTKTPDYLGKLVEQISPGLFPAHFERHGGLQKKKKGGLRPGLSSS</sequence>
<organism evidence="1 2">
    <name type="scientific">Papaver atlanticum</name>
    <dbReference type="NCBI Taxonomy" id="357466"/>
    <lineage>
        <taxon>Eukaryota</taxon>
        <taxon>Viridiplantae</taxon>
        <taxon>Streptophyta</taxon>
        <taxon>Embryophyta</taxon>
        <taxon>Tracheophyta</taxon>
        <taxon>Spermatophyta</taxon>
        <taxon>Magnoliopsida</taxon>
        <taxon>Ranunculales</taxon>
        <taxon>Papaveraceae</taxon>
        <taxon>Papaveroideae</taxon>
        <taxon>Papaver</taxon>
    </lineage>
</organism>
<comment type="caution">
    <text evidence="1">The sequence shown here is derived from an EMBL/GenBank/DDBJ whole genome shotgun (WGS) entry which is preliminary data.</text>
</comment>
<proteinExistence type="predicted"/>
<name>A0AAD4S3R4_9MAGN</name>
<dbReference type="EMBL" id="JAJJMB010014260">
    <property type="protein sequence ID" value="KAI3861382.1"/>
    <property type="molecule type" value="Genomic_DNA"/>
</dbReference>
<dbReference type="Proteomes" id="UP001202328">
    <property type="component" value="Unassembled WGS sequence"/>
</dbReference>
<keyword evidence="2" id="KW-1185">Reference proteome</keyword>
<gene>
    <name evidence="1" type="ORF">MKW98_000334</name>
</gene>
<evidence type="ECO:0000313" key="1">
    <source>
        <dbReference type="EMBL" id="KAI3861382.1"/>
    </source>
</evidence>
<protein>
    <submittedName>
        <fullName evidence="1">Uncharacterized protein</fullName>
    </submittedName>
</protein>
<dbReference type="AlphaFoldDB" id="A0AAD4S3R4"/>
<accession>A0AAD4S3R4</accession>